<dbReference type="AlphaFoldDB" id="B0E4I2"/>
<evidence type="ECO:0000313" key="2">
    <source>
        <dbReference type="EMBL" id="EDQ98249.1"/>
    </source>
</evidence>
<sequence length="117" mass="13759">MQDVPDFYLTSYIVLLGVDGNGRQRRILVAAIQPVHLIHHAFNESYRLPRLPCHFQWPVHDTTPNHPKPRPHDSRDPWNPSYEPADSHWCSSRQSSPLFLRGFSRSRCRVMKTFVQR</sequence>
<dbReference type="OrthoDB" id="10413541at2759"/>
<dbReference type="KEGG" id="lbc:LACBIDRAFT_306721"/>
<accession>B0E4I2</accession>
<protein>
    <submittedName>
        <fullName evidence="2">Predicted protein</fullName>
    </submittedName>
</protein>
<dbReference type="HOGENOM" id="CLU_2085253_0_0_1"/>
<dbReference type="EMBL" id="DS547400">
    <property type="protein sequence ID" value="EDQ98249.1"/>
    <property type="molecule type" value="Genomic_DNA"/>
</dbReference>
<name>B0E4I2_LACBS</name>
<evidence type="ECO:0000256" key="1">
    <source>
        <dbReference type="SAM" id="MobiDB-lite"/>
    </source>
</evidence>
<reference evidence="2 3" key="1">
    <citation type="journal article" date="2008" name="Nature">
        <title>The genome of Laccaria bicolor provides insights into mycorrhizal symbiosis.</title>
        <authorList>
            <person name="Martin F."/>
            <person name="Aerts A."/>
            <person name="Ahren D."/>
            <person name="Brun A."/>
            <person name="Danchin E.G.J."/>
            <person name="Duchaussoy F."/>
            <person name="Gibon J."/>
            <person name="Kohler A."/>
            <person name="Lindquist E."/>
            <person name="Pereda V."/>
            <person name="Salamov A."/>
            <person name="Shapiro H.J."/>
            <person name="Wuyts J."/>
            <person name="Blaudez D."/>
            <person name="Buee M."/>
            <person name="Brokstein P."/>
            <person name="Canbaeck B."/>
            <person name="Cohen D."/>
            <person name="Courty P.E."/>
            <person name="Coutinho P.M."/>
            <person name="Delaruelle C."/>
            <person name="Detter J.C."/>
            <person name="Deveau A."/>
            <person name="DiFazio S."/>
            <person name="Duplessis S."/>
            <person name="Fraissinet-Tachet L."/>
            <person name="Lucic E."/>
            <person name="Frey-Klett P."/>
            <person name="Fourrey C."/>
            <person name="Feussner I."/>
            <person name="Gay G."/>
            <person name="Grimwood J."/>
            <person name="Hoegger P.J."/>
            <person name="Jain P."/>
            <person name="Kilaru S."/>
            <person name="Labbe J."/>
            <person name="Lin Y.C."/>
            <person name="Legue V."/>
            <person name="Le Tacon F."/>
            <person name="Marmeisse R."/>
            <person name="Melayah D."/>
            <person name="Montanini B."/>
            <person name="Muratet M."/>
            <person name="Nehls U."/>
            <person name="Niculita-Hirzel H."/>
            <person name="Oudot-Le Secq M.P."/>
            <person name="Peter M."/>
            <person name="Quesneville H."/>
            <person name="Rajashekar B."/>
            <person name="Reich M."/>
            <person name="Rouhier N."/>
            <person name="Schmutz J."/>
            <person name="Yin T."/>
            <person name="Chalot M."/>
            <person name="Henrissat B."/>
            <person name="Kuees U."/>
            <person name="Lucas S."/>
            <person name="Van de Peer Y."/>
            <person name="Podila G.K."/>
            <person name="Polle A."/>
            <person name="Pukkila P.J."/>
            <person name="Richardson P.M."/>
            <person name="Rouze P."/>
            <person name="Sanders I.R."/>
            <person name="Stajich J.E."/>
            <person name="Tunlid A."/>
            <person name="Tuskan G."/>
            <person name="Grigoriev I.V."/>
        </authorList>
    </citation>
    <scope>NUCLEOTIDE SEQUENCE [LARGE SCALE GENOMIC DNA]</scope>
    <source>
        <strain evidence="3">S238N-H82 / ATCC MYA-4686</strain>
    </source>
</reference>
<dbReference type="Proteomes" id="UP000001194">
    <property type="component" value="Unassembled WGS sequence"/>
</dbReference>
<dbReference type="RefSeq" id="XP_001891100.1">
    <property type="nucleotide sequence ID" value="XM_001891065.1"/>
</dbReference>
<evidence type="ECO:0000313" key="3">
    <source>
        <dbReference type="Proteomes" id="UP000001194"/>
    </source>
</evidence>
<dbReference type="InParanoid" id="B0E4I2"/>
<feature type="region of interest" description="Disordered" evidence="1">
    <location>
        <begin position="59"/>
        <end position="93"/>
    </location>
</feature>
<keyword evidence="3" id="KW-1185">Reference proteome</keyword>
<proteinExistence type="predicted"/>
<dbReference type="GeneID" id="6086755"/>
<organism evidence="3">
    <name type="scientific">Laccaria bicolor (strain S238N-H82 / ATCC MYA-4686)</name>
    <name type="common">Bicoloured deceiver</name>
    <name type="synonym">Laccaria laccata var. bicolor</name>
    <dbReference type="NCBI Taxonomy" id="486041"/>
    <lineage>
        <taxon>Eukaryota</taxon>
        <taxon>Fungi</taxon>
        <taxon>Dikarya</taxon>
        <taxon>Basidiomycota</taxon>
        <taxon>Agaricomycotina</taxon>
        <taxon>Agaricomycetes</taxon>
        <taxon>Agaricomycetidae</taxon>
        <taxon>Agaricales</taxon>
        <taxon>Agaricineae</taxon>
        <taxon>Hydnangiaceae</taxon>
        <taxon>Laccaria</taxon>
    </lineage>
</organism>
<gene>
    <name evidence="2" type="ORF">LACBIDRAFT_306721</name>
</gene>